<evidence type="ECO:0000313" key="3">
    <source>
        <dbReference type="Proteomes" id="UP000702544"/>
    </source>
</evidence>
<evidence type="ECO:0000259" key="1">
    <source>
        <dbReference type="Pfam" id="PF13349"/>
    </source>
</evidence>
<feature type="domain" description="DUF4097" evidence="1">
    <location>
        <begin position="159"/>
        <end position="282"/>
    </location>
</feature>
<dbReference type="Pfam" id="PF13349">
    <property type="entry name" value="DUF4097"/>
    <property type="match status" value="1"/>
</dbReference>
<organism evidence="2 3">
    <name type="scientific">Candidatus Kutchimonas denitrificans</name>
    <dbReference type="NCBI Taxonomy" id="3056748"/>
    <lineage>
        <taxon>Bacteria</taxon>
        <taxon>Pseudomonadati</taxon>
        <taxon>Gemmatimonadota</taxon>
        <taxon>Gemmatimonadia</taxon>
        <taxon>Candidatus Palauibacterales</taxon>
        <taxon>Candidatus Palauibacteraceae</taxon>
        <taxon>Candidatus Kutchimonas</taxon>
    </lineage>
</organism>
<dbReference type="InterPro" id="IPR025164">
    <property type="entry name" value="Toastrack_DUF4097"/>
</dbReference>
<protein>
    <submittedName>
        <fullName evidence="2">DUF4097 domain-containing protein</fullName>
    </submittedName>
</protein>
<dbReference type="AlphaFoldDB" id="A0AAE4Z560"/>
<accession>A0AAE4Z560</accession>
<name>A0AAE4Z560_9BACT</name>
<sequence>MFRFGAIGLTAALAVGMPLDGPVGYGGYDGSRDGRAVAVPATSSVVDQRQWEWKGRVDRGDLLEIKGINGEIHASRASGNEVEVEAELRGKRSDPNSVEMVVLEHENGVTICAVYPTPRGEDRENRCEPGSRGHMNVQKNDVQVDFVVRVPDGVNFRGSTVNGDVEAHDIRADVKANTVNGGIDIYAAGVAEGTTVNGSITVSMGQANWSGTLDFTTVNGSVTLEMPADLDCQVSIQTVNGNIQSDFPITVEGRFSPRHLKGTIGNGGRKLVVKTVNGSVQLRRS</sequence>
<gene>
    <name evidence="2" type="ORF">GWO12_02465</name>
</gene>
<proteinExistence type="predicted"/>
<comment type="caution">
    <text evidence="2">The sequence shown here is derived from an EMBL/GenBank/DDBJ whole genome shotgun (WGS) entry which is preliminary data.</text>
</comment>
<dbReference type="EMBL" id="JAACAK010000018">
    <property type="protein sequence ID" value="NIR73970.1"/>
    <property type="molecule type" value="Genomic_DNA"/>
</dbReference>
<dbReference type="Proteomes" id="UP000702544">
    <property type="component" value="Unassembled WGS sequence"/>
</dbReference>
<evidence type="ECO:0000313" key="2">
    <source>
        <dbReference type="EMBL" id="NIR73970.1"/>
    </source>
</evidence>
<reference evidence="2 3" key="1">
    <citation type="submission" date="2020-01" db="EMBL/GenBank/DDBJ databases">
        <title>Genomes assembled from Gulf of Kutch pelagic sediment metagenomes.</title>
        <authorList>
            <person name="Chandrashekar M."/>
            <person name="Mahajan M.S."/>
            <person name="Dave K.J."/>
            <person name="Vatsa P."/>
            <person name="Nathani N.M."/>
        </authorList>
    </citation>
    <scope>NUCLEOTIDE SEQUENCE [LARGE SCALE GENOMIC DNA]</scope>
    <source>
        <strain evidence="2">KS3-K002</strain>
    </source>
</reference>